<sequence length="94" mass="10661">MNIVVPYFNTKKRNLNKQSPQLYKISGTVLKSSAPIPCRIRLYEKLTGTKLNEVLSDANGNYEFTNLEKSKYFLVAHDPASQFNAVIQDNVVPK</sequence>
<dbReference type="OrthoDB" id="6712660at2"/>
<evidence type="ECO:0000313" key="2">
    <source>
        <dbReference type="Proteomes" id="UP000013101"/>
    </source>
</evidence>
<dbReference type="AlphaFoldDB" id="N9NPX7"/>
<gene>
    <name evidence="1" type="ORF">F897_02657</name>
</gene>
<dbReference type="RefSeq" id="WP_005236550.1">
    <property type="nucleotide sequence ID" value="NZ_CP083658.1"/>
</dbReference>
<accession>N9NPX7</accession>
<dbReference type="EMBL" id="APRS01000015">
    <property type="protein sequence ID" value="ENX07621.1"/>
    <property type="molecule type" value="Genomic_DNA"/>
</dbReference>
<dbReference type="InterPro" id="IPR013783">
    <property type="entry name" value="Ig-like_fold"/>
</dbReference>
<evidence type="ECO:0008006" key="3">
    <source>
        <dbReference type="Google" id="ProtNLM"/>
    </source>
</evidence>
<evidence type="ECO:0000313" key="1">
    <source>
        <dbReference type="EMBL" id="ENX07621.1"/>
    </source>
</evidence>
<dbReference type="SUPFAM" id="SSF49478">
    <property type="entry name" value="Cna protein B-type domain"/>
    <property type="match status" value="1"/>
</dbReference>
<dbReference type="HOGENOM" id="CLU_2366480_0_0_6"/>
<dbReference type="Proteomes" id="UP000013101">
    <property type="component" value="Unassembled WGS sequence"/>
</dbReference>
<organism evidence="1 2">
    <name type="scientific">Acinetobacter variabilis</name>
    <dbReference type="NCBI Taxonomy" id="70346"/>
    <lineage>
        <taxon>Bacteria</taxon>
        <taxon>Pseudomonadati</taxon>
        <taxon>Pseudomonadota</taxon>
        <taxon>Gammaproteobacteria</taxon>
        <taxon>Moraxellales</taxon>
        <taxon>Moraxellaceae</taxon>
        <taxon>Acinetobacter</taxon>
    </lineage>
</organism>
<proteinExistence type="predicted"/>
<dbReference type="Gene3D" id="2.60.40.10">
    <property type="entry name" value="Immunoglobulins"/>
    <property type="match status" value="1"/>
</dbReference>
<reference evidence="1 2" key="1">
    <citation type="submission" date="2013-02" db="EMBL/GenBank/DDBJ databases">
        <title>The Genome Sequence of Acinetobacter sp. NIPH 2171.</title>
        <authorList>
            <consortium name="The Broad Institute Genome Sequencing Platform"/>
            <consortium name="The Broad Institute Genome Sequencing Center for Infectious Disease"/>
            <person name="Cerqueira G."/>
            <person name="Feldgarden M."/>
            <person name="Courvalin P."/>
            <person name="Perichon B."/>
            <person name="Grillot-Courvalin C."/>
            <person name="Clermont D."/>
            <person name="Rocha E."/>
            <person name="Yoon E.-J."/>
            <person name="Nemec A."/>
            <person name="Walker B."/>
            <person name="Young S.K."/>
            <person name="Zeng Q."/>
            <person name="Gargeya S."/>
            <person name="Fitzgerald M."/>
            <person name="Haas B."/>
            <person name="Abouelleil A."/>
            <person name="Alvarado L."/>
            <person name="Arachchi H.M."/>
            <person name="Berlin A.M."/>
            <person name="Chapman S.B."/>
            <person name="Dewar J."/>
            <person name="Goldberg J."/>
            <person name="Griggs A."/>
            <person name="Gujja S."/>
            <person name="Hansen M."/>
            <person name="Howarth C."/>
            <person name="Imamovic A."/>
            <person name="Larimer J."/>
            <person name="McCowan C."/>
            <person name="Murphy C."/>
            <person name="Neiman D."/>
            <person name="Pearson M."/>
            <person name="Priest M."/>
            <person name="Roberts A."/>
            <person name="Saif S."/>
            <person name="Shea T."/>
            <person name="Sisk P."/>
            <person name="Sykes S."/>
            <person name="Wortman J."/>
            <person name="Nusbaum C."/>
            <person name="Birren B."/>
        </authorList>
    </citation>
    <scope>NUCLEOTIDE SEQUENCE [LARGE SCALE GENOMIC DNA]</scope>
    <source>
        <strain evidence="1 2">NIPH 2171</strain>
    </source>
</reference>
<dbReference type="STRING" id="70346.F897_02657"/>
<protein>
    <recommendedName>
        <fullName evidence="3">Carboxypeptidase regulatory-like domain-containing protein</fullName>
    </recommendedName>
</protein>
<comment type="caution">
    <text evidence="1">The sequence shown here is derived from an EMBL/GenBank/DDBJ whole genome shotgun (WGS) entry which is preliminary data.</text>
</comment>
<name>N9NPX7_9GAMM</name>